<evidence type="ECO:0000256" key="2">
    <source>
        <dbReference type="SAM" id="SignalP"/>
    </source>
</evidence>
<dbReference type="Pfam" id="PF11790">
    <property type="entry name" value="Glyco_hydro_cc"/>
    <property type="match status" value="1"/>
</dbReference>
<dbReference type="GO" id="GO:0071966">
    <property type="term" value="P:fungal-type cell wall polysaccharide metabolic process"/>
    <property type="evidence" value="ECO:0007669"/>
    <property type="project" value="TreeGrafter"/>
</dbReference>
<feature type="compositionally biased region" description="Low complexity" evidence="1">
    <location>
        <begin position="180"/>
        <end position="202"/>
    </location>
</feature>
<dbReference type="InterPro" id="IPR024655">
    <property type="entry name" value="Asl1_glyco_hydro_catalytic"/>
</dbReference>
<keyword evidence="2" id="KW-0732">Signal</keyword>
<keyword evidence="5" id="KW-1185">Reference proteome</keyword>
<organism evidence="4 5">
    <name type="scientific">Kwoniella heveanensis BCC8398</name>
    <dbReference type="NCBI Taxonomy" id="1296120"/>
    <lineage>
        <taxon>Eukaryota</taxon>
        <taxon>Fungi</taxon>
        <taxon>Dikarya</taxon>
        <taxon>Basidiomycota</taxon>
        <taxon>Agaricomycotina</taxon>
        <taxon>Tremellomycetes</taxon>
        <taxon>Tremellales</taxon>
        <taxon>Cryptococcaceae</taxon>
        <taxon>Kwoniella</taxon>
    </lineage>
</organism>
<sequence>MHISVLLSLLSLLALVSSAPHSHASHRSLTQRRHHRRQHSHHYLHKKAHCDAKAASSASEIGVAAIAAAPTEFQQKGIGAWDKGDWEGWGSHQSSSAVAAPSPPASSPATQPVVAPAPPASSAAVVTPPVSSPVAPPVDTAVAPPVSSPAAPPVDTAVVSPVQSAPAAYSTSAAPPPVSQPVASAPASSALGPPASTAPAGGTSAGGAGGPLGIGIDNTSGVQLADAPGLSWYWNWGVTPFAMGTVEFVACVWGEEMANGFDGTVPAGTTHIMSFNEPDMGPDVGGCDIKDVAKAASLHQAWTSKLSSDVRIGSPAVARGGDVTWFTPWVTACAGNCRYDFVPIHFYGDKVEDMIAYIKAFPSGGKPIWVTEFDCQDFGRNYVCTAEESQYFMETAIAWFRGEGASIVERWAWFGAFPKFADQSFGLLTADGAVNPTGQHYLSL</sequence>
<feature type="domain" description="Asl1-like glycosyl hydrolase catalytic" evidence="3">
    <location>
        <begin position="227"/>
        <end position="441"/>
    </location>
</feature>
<dbReference type="STRING" id="1296120.A0A1B9H446"/>
<gene>
    <name evidence="4" type="ORF">I316_00261</name>
</gene>
<dbReference type="InterPro" id="IPR053183">
    <property type="entry name" value="ASL1"/>
</dbReference>
<dbReference type="SUPFAM" id="SSF51445">
    <property type="entry name" value="(Trans)glycosidases"/>
    <property type="match status" value="1"/>
</dbReference>
<reference evidence="5" key="2">
    <citation type="submission" date="2013-12" db="EMBL/GenBank/DDBJ databases">
        <title>Evolution of pathogenesis and genome organization in the Tremellales.</title>
        <authorList>
            <person name="Cuomo C."/>
            <person name="Litvintseva A."/>
            <person name="Heitman J."/>
            <person name="Chen Y."/>
            <person name="Sun S."/>
            <person name="Springer D."/>
            <person name="Dromer F."/>
            <person name="Young S."/>
            <person name="Zeng Q."/>
            <person name="Chapman S."/>
            <person name="Gujja S."/>
            <person name="Saif S."/>
            <person name="Birren B."/>
        </authorList>
    </citation>
    <scope>NUCLEOTIDE SEQUENCE [LARGE SCALE GENOMIC DNA]</scope>
    <source>
        <strain evidence="5">BCC8398</strain>
    </source>
</reference>
<dbReference type="PANTHER" id="PTHR34154">
    <property type="entry name" value="ALKALI-SENSITIVE LINKAGE PROTEIN 1"/>
    <property type="match status" value="1"/>
</dbReference>
<feature type="region of interest" description="Disordered" evidence="1">
    <location>
        <begin position="168"/>
        <end position="204"/>
    </location>
</feature>
<dbReference type="Gene3D" id="3.20.20.80">
    <property type="entry name" value="Glycosidases"/>
    <property type="match status" value="1"/>
</dbReference>
<evidence type="ECO:0000256" key="1">
    <source>
        <dbReference type="SAM" id="MobiDB-lite"/>
    </source>
</evidence>
<accession>A0A1B9H446</accession>
<dbReference type="PANTHER" id="PTHR34154:SF3">
    <property type="entry name" value="ALKALI-SENSITIVE LINKAGE PROTEIN 1"/>
    <property type="match status" value="1"/>
</dbReference>
<dbReference type="EMBL" id="KI669492">
    <property type="protein sequence ID" value="OCF38037.1"/>
    <property type="molecule type" value="Genomic_DNA"/>
</dbReference>
<feature type="chain" id="PRO_5008627543" description="Asl1-like glycosyl hydrolase catalytic domain-containing protein" evidence="2">
    <location>
        <begin position="19"/>
        <end position="444"/>
    </location>
</feature>
<dbReference type="OrthoDB" id="5959761at2759"/>
<feature type="region of interest" description="Disordered" evidence="1">
    <location>
        <begin position="23"/>
        <end position="44"/>
    </location>
</feature>
<dbReference type="InterPro" id="IPR017853">
    <property type="entry name" value="GH"/>
</dbReference>
<feature type="region of interest" description="Disordered" evidence="1">
    <location>
        <begin position="81"/>
        <end position="133"/>
    </location>
</feature>
<evidence type="ECO:0000259" key="3">
    <source>
        <dbReference type="Pfam" id="PF11790"/>
    </source>
</evidence>
<name>A0A1B9H446_9TREE</name>
<dbReference type="Proteomes" id="UP000092666">
    <property type="component" value="Unassembled WGS sequence"/>
</dbReference>
<dbReference type="AlphaFoldDB" id="A0A1B9H446"/>
<proteinExistence type="predicted"/>
<protein>
    <recommendedName>
        <fullName evidence="3">Asl1-like glycosyl hydrolase catalytic domain-containing protein</fullName>
    </recommendedName>
</protein>
<feature type="compositionally biased region" description="Low complexity" evidence="1">
    <location>
        <begin position="107"/>
        <end position="129"/>
    </location>
</feature>
<evidence type="ECO:0000313" key="5">
    <source>
        <dbReference type="Proteomes" id="UP000092666"/>
    </source>
</evidence>
<dbReference type="GO" id="GO:0009277">
    <property type="term" value="C:fungal-type cell wall"/>
    <property type="evidence" value="ECO:0007669"/>
    <property type="project" value="TreeGrafter"/>
</dbReference>
<evidence type="ECO:0000313" key="4">
    <source>
        <dbReference type="EMBL" id="OCF38037.1"/>
    </source>
</evidence>
<feature type="signal peptide" evidence="2">
    <location>
        <begin position="1"/>
        <end position="18"/>
    </location>
</feature>
<reference evidence="4 5" key="1">
    <citation type="submission" date="2013-07" db="EMBL/GenBank/DDBJ databases">
        <title>The Genome Sequence of Cryptococcus heveanensis BCC8398.</title>
        <authorList>
            <consortium name="The Broad Institute Genome Sequencing Platform"/>
            <person name="Cuomo C."/>
            <person name="Litvintseva A."/>
            <person name="Chen Y."/>
            <person name="Heitman J."/>
            <person name="Sun S."/>
            <person name="Springer D."/>
            <person name="Dromer F."/>
            <person name="Young S.K."/>
            <person name="Zeng Q."/>
            <person name="Gargeya S."/>
            <person name="Fitzgerald M."/>
            <person name="Abouelleil A."/>
            <person name="Alvarado L."/>
            <person name="Berlin A.M."/>
            <person name="Chapman S.B."/>
            <person name="Dewar J."/>
            <person name="Goldberg J."/>
            <person name="Griggs A."/>
            <person name="Gujja S."/>
            <person name="Hansen M."/>
            <person name="Howarth C."/>
            <person name="Imamovic A."/>
            <person name="Larimer J."/>
            <person name="McCowan C."/>
            <person name="Murphy C."/>
            <person name="Pearson M."/>
            <person name="Priest M."/>
            <person name="Roberts A."/>
            <person name="Saif S."/>
            <person name="Shea T."/>
            <person name="Sykes S."/>
            <person name="Wortman J."/>
            <person name="Nusbaum C."/>
            <person name="Birren B."/>
        </authorList>
    </citation>
    <scope>NUCLEOTIDE SEQUENCE [LARGE SCALE GENOMIC DNA]</scope>
    <source>
        <strain evidence="4 5">BCC8398</strain>
    </source>
</reference>